<dbReference type="Proteomes" id="UP001465668">
    <property type="component" value="Unassembled WGS sequence"/>
</dbReference>
<keyword evidence="2" id="KW-0378">Hydrolase</keyword>
<dbReference type="InterPro" id="IPR029058">
    <property type="entry name" value="AB_hydrolase_fold"/>
</dbReference>
<feature type="domain" description="AB hydrolase-1" evidence="1">
    <location>
        <begin position="35"/>
        <end position="296"/>
    </location>
</feature>
<accession>A0ABR2XA63</accession>
<dbReference type="EMBL" id="JARVKM010000091">
    <property type="protein sequence ID" value="KAK9770516.1"/>
    <property type="molecule type" value="Genomic_DNA"/>
</dbReference>
<sequence length="304" mass="33391">MNNFKDKTATLPDGREIAYAIYGVENEAAPTIFYFHGFPGSHQEGYLAHDAAMEHGIRIIAPSRPGFCSSTFQPDRTITDYPDDVLALAEALSAHRFAILGVSGGGPYAIACLRAIPRDRLVGVGLVASVMPPSFGTAGMLTKTRAMFWVAPRATWLLGRIVEQQIGPVARDEAHPEKLEIMMDREIESRSPIDGRAWLSHPDLRTVLLRSSREAMRQGGYPTAWEARLYGSDWGFSLEDIKVNEGQMVLWHGDKDVNGPVTNGEKAVAAMSGAKLRVMKGDSHMTLMTRADEFMAVLKAMLSK</sequence>
<comment type="caution">
    <text evidence="2">The sequence shown here is derived from an EMBL/GenBank/DDBJ whole genome shotgun (WGS) entry which is preliminary data.</text>
</comment>
<dbReference type="SUPFAM" id="SSF53474">
    <property type="entry name" value="alpha/beta-Hydrolases"/>
    <property type="match status" value="1"/>
</dbReference>
<gene>
    <name evidence="2" type="ORF">SCAR479_12787</name>
</gene>
<protein>
    <submittedName>
        <fullName evidence="2">AB hydrolase-1 domain-containing protein</fullName>
    </submittedName>
</protein>
<dbReference type="Gene3D" id="3.40.50.1820">
    <property type="entry name" value="alpha/beta hydrolase"/>
    <property type="match status" value="1"/>
</dbReference>
<dbReference type="GO" id="GO:0016787">
    <property type="term" value="F:hydrolase activity"/>
    <property type="evidence" value="ECO:0007669"/>
    <property type="project" value="UniProtKB-KW"/>
</dbReference>
<keyword evidence="3" id="KW-1185">Reference proteome</keyword>
<proteinExistence type="predicted"/>
<evidence type="ECO:0000313" key="3">
    <source>
        <dbReference type="Proteomes" id="UP001465668"/>
    </source>
</evidence>
<dbReference type="PANTHER" id="PTHR45763">
    <property type="entry name" value="HYDROLASE, ALPHA/BETA FOLD FAMILY PROTEIN, EXPRESSED-RELATED"/>
    <property type="match status" value="1"/>
</dbReference>
<organism evidence="2 3">
    <name type="scientific">Seiridium cardinale</name>
    <dbReference type="NCBI Taxonomy" id="138064"/>
    <lineage>
        <taxon>Eukaryota</taxon>
        <taxon>Fungi</taxon>
        <taxon>Dikarya</taxon>
        <taxon>Ascomycota</taxon>
        <taxon>Pezizomycotina</taxon>
        <taxon>Sordariomycetes</taxon>
        <taxon>Xylariomycetidae</taxon>
        <taxon>Amphisphaeriales</taxon>
        <taxon>Sporocadaceae</taxon>
        <taxon>Seiridium</taxon>
    </lineage>
</organism>
<dbReference type="Pfam" id="PF12697">
    <property type="entry name" value="Abhydrolase_6"/>
    <property type="match status" value="1"/>
</dbReference>
<evidence type="ECO:0000259" key="1">
    <source>
        <dbReference type="Pfam" id="PF12697"/>
    </source>
</evidence>
<name>A0ABR2XA63_9PEZI</name>
<reference evidence="2 3" key="1">
    <citation type="submission" date="2024-02" db="EMBL/GenBank/DDBJ databases">
        <title>First draft genome assembly of two strains of Seiridium cardinale.</title>
        <authorList>
            <person name="Emiliani G."/>
            <person name="Scali E."/>
        </authorList>
    </citation>
    <scope>NUCLEOTIDE SEQUENCE [LARGE SCALE GENOMIC DNA]</scope>
    <source>
        <strain evidence="2 3">BM-138-000479</strain>
    </source>
</reference>
<dbReference type="PANTHER" id="PTHR45763:SF46">
    <property type="entry name" value="AB HYDROLASE-1 DOMAIN-CONTAINING PROTEIN"/>
    <property type="match status" value="1"/>
</dbReference>
<evidence type="ECO:0000313" key="2">
    <source>
        <dbReference type="EMBL" id="KAK9770516.1"/>
    </source>
</evidence>
<dbReference type="InterPro" id="IPR000073">
    <property type="entry name" value="AB_hydrolase_1"/>
</dbReference>